<name>A0ACC2TVV4_9FUNG</name>
<comment type="caution">
    <text evidence="1">The sequence shown here is derived from an EMBL/GenBank/DDBJ whole genome shotgun (WGS) entry which is preliminary data.</text>
</comment>
<gene>
    <name evidence="1" type="primary">mlh1_1</name>
    <name evidence="1" type="ORF">DSO57_1006266</name>
</gene>
<protein>
    <submittedName>
        <fullName evidence="1">DNA mismatch repair protein Mlh1</fullName>
    </submittedName>
</protein>
<reference evidence="1" key="1">
    <citation type="submission" date="2022-04" db="EMBL/GenBank/DDBJ databases">
        <title>Genome of the entomopathogenic fungus Entomophthora muscae.</title>
        <authorList>
            <person name="Elya C."/>
            <person name="Lovett B.R."/>
            <person name="Lee E."/>
            <person name="Macias A.M."/>
            <person name="Hajek A.E."/>
            <person name="De Bivort B.L."/>
            <person name="Kasson M.T."/>
            <person name="De Fine Licht H.H."/>
            <person name="Stajich J.E."/>
        </authorList>
    </citation>
    <scope>NUCLEOTIDE SEQUENCE</scope>
    <source>
        <strain evidence="1">Berkeley</strain>
    </source>
</reference>
<dbReference type="EMBL" id="QTSX02002147">
    <property type="protein sequence ID" value="KAJ9078491.1"/>
    <property type="molecule type" value="Genomic_DNA"/>
</dbReference>
<dbReference type="Proteomes" id="UP001165960">
    <property type="component" value="Unassembled WGS sequence"/>
</dbReference>
<evidence type="ECO:0000313" key="1">
    <source>
        <dbReference type="EMBL" id="KAJ9078491.1"/>
    </source>
</evidence>
<evidence type="ECO:0000313" key="2">
    <source>
        <dbReference type="Proteomes" id="UP001165960"/>
    </source>
</evidence>
<proteinExistence type="predicted"/>
<keyword evidence="2" id="KW-1185">Reference proteome</keyword>
<accession>A0ACC2TVV4</accession>
<sequence length="556" mass="62064">MFYNTPLRRKAFKNPNEEYQRILDVVNRYAVHCSGVAFSCKKQGSNFPDLITSSQASTVDKISQIYGRSLALELLEFKASSQEYKFQCRGYITHANYSARRLVFLLLINNRSVSSNALKKAIEGIYAPLLPKGCHPFIYLSLELPSKLVDVNVHPTKREVHFLYESEVIVEVAKAVQTHLEGSNNSRTFQAQALFTSGRGTTLLQPSRSLSALSSVKPEPSKDPTPRREVSFPSSLLLETPPRKNLDSSFSSNQNTPARKQVSRYVRTDSQLQTLDSFYSPVKTPDLTRMNSRMPQTPTKPLSFAEKEASLLALAVDKPPPAVESPKPLSLPRRRRVEVRLTSVLELISEFKAASGDATLCSTKLHLLTFATSPTIEINPPAPITRLVRLALGSKANVPPLATEFSAQPDPAVSLSNFLISRREMLEEYFLISIDSTGNLTKLPALIPKYCPPAHKLPQFLARLGSQVDWNNEKACFKGVCQELALFYQTDFNPSIPVQDKTKAYYHTIQHAVYPAMKRSLIPPTAWLAQETAPSSDDAICLLADLPDLYKVFERC</sequence>
<organism evidence="1 2">
    <name type="scientific">Entomophthora muscae</name>
    <dbReference type="NCBI Taxonomy" id="34485"/>
    <lineage>
        <taxon>Eukaryota</taxon>
        <taxon>Fungi</taxon>
        <taxon>Fungi incertae sedis</taxon>
        <taxon>Zoopagomycota</taxon>
        <taxon>Entomophthoromycotina</taxon>
        <taxon>Entomophthoromycetes</taxon>
        <taxon>Entomophthorales</taxon>
        <taxon>Entomophthoraceae</taxon>
        <taxon>Entomophthora</taxon>
    </lineage>
</organism>